<dbReference type="PANTHER" id="PTHR38451">
    <property type="entry name" value="TRNA (ADENINE(22)-N(1))-METHYLTRANSFERASE"/>
    <property type="match status" value="1"/>
</dbReference>
<evidence type="ECO:0000313" key="1">
    <source>
        <dbReference type="EMBL" id="KIS24722.1"/>
    </source>
</evidence>
<dbReference type="Pfam" id="PF04816">
    <property type="entry name" value="TrmK"/>
    <property type="match status" value="1"/>
</dbReference>
<keyword evidence="1" id="KW-0808">Transferase</keyword>
<proteinExistence type="predicted"/>
<dbReference type="PATRIC" id="fig|1379739.3.peg.3286"/>
<organism evidence="1 2">
    <name type="scientific">Clostridium botulinum B2 450</name>
    <dbReference type="NCBI Taxonomy" id="1379739"/>
    <lineage>
        <taxon>Bacteria</taxon>
        <taxon>Bacillati</taxon>
        <taxon>Bacillota</taxon>
        <taxon>Clostridia</taxon>
        <taxon>Eubacteriales</taxon>
        <taxon>Clostridiaceae</taxon>
        <taxon>Clostridium</taxon>
    </lineage>
</organism>
<evidence type="ECO:0000313" key="2">
    <source>
        <dbReference type="Proteomes" id="UP000032250"/>
    </source>
</evidence>
<dbReference type="Proteomes" id="UP000032250">
    <property type="component" value="Unassembled WGS sequence"/>
</dbReference>
<dbReference type="Gene3D" id="3.40.50.150">
    <property type="entry name" value="Vaccinia Virus protein VP39"/>
    <property type="match status" value="1"/>
</dbReference>
<dbReference type="RefSeq" id="WP_042384413.1">
    <property type="nucleotide sequence ID" value="NZ_JXSU01000007.1"/>
</dbReference>
<gene>
    <name evidence="1" type="ORF">N495_14465</name>
</gene>
<dbReference type="InterPro" id="IPR029063">
    <property type="entry name" value="SAM-dependent_MTases_sf"/>
</dbReference>
<dbReference type="OrthoDB" id="5881184at2"/>
<dbReference type="GO" id="GO:0160105">
    <property type="term" value="F:tRNA (adenine(22)-N1)-methyltransferase activity"/>
    <property type="evidence" value="ECO:0007669"/>
    <property type="project" value="InterPro"/>
</dbReference>
<dbReference type="AlphaFoldDB" id="A0A0D1BXS9"/>
<accession>A0A0D1BXS9</accession>
<reference evidence="1 2" key="1">
    <citation type="submission" date="2014-06" db="EMBL/GenBank/DDBJ databases">
        <title>Genome characterization of distinct group I Clostridium botulinum lineages.</title>
        <authorList>
            <person name="Giordani F."/>
            <person name="Anselmo A."/>
            <person name="Fillo S."/>
            <person name="Palozzi A.M."/>
            <person name="Fortunato A."/>
            <person name="Gentile B."/>
            <person name="Ciammaruconi A."/>
            <person name="Anniballi F."/>
            <person name="De Medici D."/>
            <person name="Lista F."/>
        </authorList>
    </citation>
    <scope>NUCLEOTIDE SEQUENCE [LARGE SCALE GENOMIC DNA]</scope>
    <source>
        <strain evidence="1 2">B2 450</strain>
    </source>
</reference>
<comment type="caution">
    <text evidence="1">The sequence shown here is derived from an EMBL/GenBank/DDBJ whole genome shotgun (WGS) entry which is preliminary data.</text>
</comment>
<dbReference type="EMBL" id="JXSU01000007">
    <property type="protein sequence ID" value="KIS24722.1"/>
    <property type="molecule type" value="Genomic_DNA"/>
</dbReference>
<dbReference type="HOGENOM" id="CLU_071037_1_0_9"/>
<dbReference type="GO" id="GO:0032259">
    <property type="term" value="P:methylation"/>
    <property type="evidence" value="ECO:0007669"/>
    <property type="project" value="UniProtKB-KW"/>
</dbReference>
<keyword evidence="1" id="KW-0489">Methyltransferase</keyword>
<dbReference type="SUPFAM" id="SSF53335">
    <property type="entry name" value="S-adenosyl-L-methionine-dependent methyltransferases"/>
    <property type="match status" value="1"/>
</dbReference>
<dbReference type="PIRSF" id="PIRSF018637">
    <property type="entry name" value="TrmK"/>
    <property type="match status" value="1"/>
</dbReference>
<dbReference type="PANTHER" id="PTHR38451:SF1">
    <property type="entry name" value="TRNA (ADENINE(22)-N(1))-METHYLTRANSFERASE"/>
    <property type="match status" value="1"/>
</dbReference>
<dbReference type="InterPro" id="IPR006901">
    <property type="entry name" value="TrmK"/>
</dbReference>
<sequence length="229" mass="26496">MEISLRLKEIANMVDKCESVVDVGTDHAYIPIYLIKNNICKSAIAGDINKGPLDRAKNNINSHRLQSKIQCRLGPGLTKIHPKEVNGAIIAGMGGHLIKDILKESKEVFKDLDFLVLQPVQNPEALREYIYSMGYKILKESLVFEDNRFYEIIKIKYDENPKSVDHIYYEIGEYLINTKHPLIKKFLYNNIDKYKKILQYIREDTESAALRKVEIKEKIIKLEELVQCI</sequence>
<name>A0A0D1BXS9_CLOBO</name>
<protein>
    <submittedName>
        <fullName evidence="1">SAM-dependent methyltransferase</fullName>
    </submittedName>
</protein>